<dbReference type="InterPro" id="IPR005119">
    <property type="entry name" value="LysR_subst-bd"/>
</dbReference>
<evidence type="ECO:0000256" key="4">
    <source>
        <dbReference type="ARBA" id="ARBA00023163"/>
    </source>
</evidence>
<dbReference type="FunFam" id="1.10.10.10:FF:000001">
    <property type="entry name" value="LysR family transcriptional regulator"/>
    <property type="match status" value="1"/>
</dbReference>
<dbReference type="AlphaFoldDB" id="A0A127QL34"/>
<dbReference type="CDD" id="cd05466">
    <property type="entry name" value="PBP2_LTTR_substrate"/>
    <property type="match status" value="1"/>
</dbReference>
<evidence type="ECO:0000256" key="2">
    <source>
        <dbReference type="ARBA" id="ARBA00023015"/>
    </source>
</evidence>
<dbReference type="PROSITE" id="PS50931">
    <property type="entry name" value="HTH_LYSR"/>
    <property type="match status" value="1"/>
</dbReference>
<dbReference type="InterPro" id="IPR036390">
    <property type="entry name" value="WH_DNA-bd_sf"/>
</dbReference>
<keyword evidence="2" id="KW-0805">Transcription regulation</keyword>
<protein>
    <submittedName>
        <fullName evidence="6">Bacterial regulatory helix-turn-helix, lysR family protein</fullName>
    </submittedName>
</protein>
<accession>A0A127QL34</accession>
<organism evidence="6 7">
    <name type="scientific">Collimonas arenae</name>
    <dbReference type="NCBI Taxonomy" id="279058"/>
    <lineage>
        <taxon>Bacteria</taxon>
        <taxon>Pseudomonadati</taxon>
        <taxon>Pseudomonadota</taxon>
        <taxon>Betaproteobacteria</taxon>
        <taxon>Burkholderiales</taxon>
        <taxon>Oxalobacteraceae</taxon>
        <taxon>Collimonas</taxon>
    </lineage>
</organism>
<proteinExistence type="inferred from homology"/>
<dbReference type="EMBL" id="CP013235">
    <property type="protein sequence ID" value="AMP10767.1"/>
    <property type="molecule type" value="Genomic_DNA"/>
</dbReference>
<comment type="similarity">
    <text evidence="1">Belongs to the LysR transcriptional regulatory family.</text>
</comment>
<evidence type="ECO:0000256" key="3">
    <source>
        <dbReference type="ARBA" id="ARBA00023125"/>
    </source>
</evidence>
<dbReference type="Pfam" id="PF00126">
    <property type="entry name" value="HTH_1"/>
    <property type="match status" value="1"/>
</dbReference>
<dbReference type="SUPFAM" id="SSF46785">
    <property type="entry name" value="Winged helix' DNA-binding domain"/>
    <property type="match status" value="1"/>
</dbReference>
<dbReference type="PRINTS" id="PR00039">
    <property type="entry name" value="HTHLYSR"/>
</dbReference>
<dbReference type="SUPFAM" id="SSF53850">
    <property type="entry name" value="Periplasmic binding protein-like II"/>
    <property type="match status" value="1"/>
</dbReference>
<dbReference type="PANTHER" id="PTHR30126">
    <property type="entry name" value="HTH-TYPE TRANSCRIPTIONAL REGULATOR"/>
    <property type="match status" value="1"/>
</dbReference>
<keyword evidence="3" id="KW-0238">DNA-binding</keyword>
<dbReference type="GO" id="GO:0003700">
    <property type="term" value="F:DNA-binding transcription factor activity"/>
    <property type="evidence" value="ECO:0007669"/>
    <property type="project" value="InterPro"/>
</dbReference>
<dbReference type="Proteomes" id="UP000071778">
    <property type="component" value="Chromosome"/>
</dbReference>
<feature type="domain" description="HTH lysR-type" evidence="5">
    <location>
        <begin position="17"/>
        <end position="67"/>
    </location>
</feature>
<evidence type="ECO:0000313" key="7">
    <source>
        <dbReference type="Proteomes" id="UP000071778"/>
    </source>
</evidence>
<name>A0A127QL34_9BURK</name>
<dbReference type="PANTHER" id="PTHR30126:SF91">
    <property type="entry name" value="LYSR FAMILY TRANSCRIPTIONAL REGULATOR"/>
    <property type="match status" value="1"/>
</dbReference>
<reference evidence="6 7" key="1">
    <citation type="submission" date="2015-11" db="EMBL/GenBank/DDBJ databases">
        <title>Exploring the genomic traits of fungus-feeding bacterial genus Collimonas.</title>
        <authorList>
            <person name="Song C."/>
            <person name="Schmidt R."/>
            <person name="de Jager V."/>
            <person name="Krzyzanowska D."/>
            <person name="Jongedijk E."/>
            <person name="Cankar K."/>
            <person name="Beekwilder J."/>
            <person name="van Veen A."/>
            <person name="de Boer W."/>
            <person name="van Veen J.A."/>
            <person name="Garbeva P."/>
        </authorList>
    </citation>
    <scope>NUCLEOTIDE SEQUENCE [LARGE SCALE GENOMIC DNA]</scope>
    <source>
        <strain evidence="6 7">Ter282</strain>
    </source>
</reference>
<keyword evidence="7" id="KW-1185">Reference proteome</keyword>
<evidence type="ECO:0000256" key="1">
    <source>
        <dbReference type="ARBA" id="ARBA00009437"/>
    </source>
</evidence>
<dbReference type="InterPro" id="IPR000847">
    <property type="entry name" value="LysR_HTH_N"/>
</dbReference>
<dbReference type="Pfam" id="PF03466">
    <property type="entry name" value="LysR_substrate"/>
    <property type="match status" value="1"/>
</dbReference>
<evidence type="ECO:0000313" key="6">
    <source>
        <dbReference type="EMBL" id="AMP10767.1"/>
    </source>
</evidence>
<dbReference type="GO" id="GO:0000976">
    <property type="term" value="F:transcription cis-regulatory region binding"/>
    <property type="evidence" value="ECO:0007669"/>
    <property type="project" value="TreeGrafter"/>
</dbReference>
<dbReference type="Gene3D" id="3.40.190.290">
    <property type="match status" value="1"/>
</dbReference>
<gene>
    <name evidence="6" type="ORF">CAter282_3056</name>
</gene>
<sequence>MHSSEIAMRHSLETLFMFVEAATQGSFSAAARKLGKQQSTVSEAIANLEIDLGLPLFDRSTRRPTLTEQGRAMLVHAQQVIEASDRLERSAHRLAGGLEPQLTLVLSDTYQSDRFELILTSFEQRYPELELECMIAERNDVVSLVQKGRANLGLVAAQPDYPPDIGFESVPDRSAIGLYVGKQHPLAKAEHITTDMLHSARELRLSTYVDDVVQRRRGKCWTASSYLLLLEMTELGFGWAELPYWLAKRFAANSLLELQVRGWPKSIQVDAVWSRQRGLGPAGSWLLDTLMAR</sequence>
<dbReference type="PATRIC" id="fig|279058.18.peg.3009"/>
<evidence type="ECO:0000259" key="5">
    <source>
        <dbReference type="PROSITE" id="PS50931"/>
    </source>
</evidence>
<dbReference type="InterPro" id="IPR036388">
    <property type="entry name" value="WH-like_DNA-bd_sf"/>
</dbReference>
<dbReference type="Gene3D" id="1.10.10.10">
    <property type="entry name" value="Winged helix-like DNA-binding domain superfamily/Winged helix DNA-binding domain"/>
    <property type="match status" value="1"/>
</dbReference>
<keyword evidence="4" id="KW-0804">Transcription</keyword>